<proteinExistence type="predicted"/>
<feature type="transmembrane region" description="Helical" evidence="5">
    <location>
        <begin position="121"/>
        <end position="146"/>
    </location>
</feature>
<dbReference type="InterPro" id="IPR004031">
    <property type="entry name" value="PMP22/EMP/MP20/Claudin"/>
</dbReference>
<feature type="transmembrane region" description="Helical" evidence="5">
    <location>
        <begin position="84"/>
        <end position="109"/>
    </location>
</feature>
<dbReference type="Pfam" id="PF13903">
    <property type="entry name" value="Claudin_2"/>
    <property type="match status" value="1"/>
</dbReference>
<dbReference type="AlphaFoldDB" id="A0ABD3XYU1"/>
<protein>
    <submittedName>
        <fullName evidence="6">Uncharacterized protein</fullName>
    </submittedName>
</protein>
<gene>
    <name evidence="6" type="ORF">ACJMK2_003642</name>
</gene>
<evidence type="ECO:0000313" key="7">
    <source>
        <dbReference type="Proteomes" id="UP001634394"/>
    </source>
</evidence>
<reference evidence="6 7" key="1">
    <citation type="submission" date="2024-11" db="EMBL/GenBank/DDBJ databases">
        <title>Chromosome-level genome assembly of the freshwater bivalve Anodonta woodiana.</title>
        <authorList>
            <person name="Chen X."/>
        </authorList>
    </citation>
    <scope>NUCLEOTIDE SEQUENCE [LARGE SCALE GENOMIC DNA]</scope>
    <source>
        <strain evidence="6">MN2024</strain>
        <tissue evidence="6">Gills</tissue>
    </source>
</reference>
<sequence>MEKATFAVFLLGFAFLCMVIAFATPYWVESFAKSGNQFVKCGLWEFCFNDYIFYKDYNSKRFLGCFYIFDSKVRNLWEWLSPPWFVACEVMAGVSLLFQCLTLIVASIAYWRCMPPYFKKVVYQASMGVCLGVVVLILITLIVYGIGKEYRSWMPRPDQNYLSWGYGLFAISGIVTLFAGGAFWAASISDIEKDLY</sequence>
<keyword evidence="4 5" id="KW-0472">Membrane</keyword>
<dbReference type="Proteomes" id="UP001634394">
    <property type="component" value="Unassembled WGS sequence"/>
</dbReference>
<keyword evidence="7" id="KW-1185">Reference proteome</keyword>
<evidence type="ECO:0000256" key="1">
    <source>
        <dbReference type="ARBA" id="ARBA00004141"/>
    </source>
</evidence>
<dbReference type="PANTHER" id="PTHR21284:SF12">
    <property type="entry name" value="EG:80H7.2 PROTEIN"/>
    <property type="match status" value="1"/>
</dbReference>
<evidence type="ECO:0000313" key="6">
    <source>
        <dbReference type="EMBL" id="KAL3891380.1"/>
    </source>
</evidence>
<evidence type="ECO:0000256" key="2">
    <source>
        <dbReference type="ARBA" id="ARBA00022692"/>
    </source>
</evidence>
<keyword evidence="3 5" id="KW-1133">Transmembrane helix</keyword>
<organism evidence="6 7">
    <name type="scientific">Sinanodonta woodiana</name>
    <name type="common">Chinese pond mussel</name>
    <name type="synonym">Anodonta woodiana</name>
    <dbReference type="NCBI Taxonomy" id="1069815"/>
    <lineage>
        <taxon>Eukaryota</taxon>
        <taxon>Metazoa</taxon>
        <taxon>Spiralia</taxon>
        <taxon>Lophotrochozoa</taxon>
        <taxon>Mollusca</taxon>
        <taxon>Bivalvia</taxon>
        <taxon>Autobranchia</taxon>
        <taxon>Heteroconchia</taxon>
        <taxon>Palaeoheterodonta</taxon>
        <taxon>Unionida</taxon>
        <taxon>Unionoidea</taxon>
        <taxon>Unionidae</taxon>
        <taxon>Unioninae</taxon>
        <taxon>Sinanodonta</taxon>
    </lineage>
</organism>
<name>A0ABD3XYU1_SINWO</name>
<comment type="subcellular location">
    <subcellularLocation>
        <location evidence="1">Membrane</location>
        <topology evidence="1">Multi-pass membrane protein</topology>
    </subcellularLocation>
</comment>
<dbReference type="GO" id="GO:0016020">
    <property type="term" value="C:membrane"/>
    <property type="evidence" value="ECO:0007669"/>
    <property type="project" value="UniProtKB-SubCell"/>
</dbReference>
<dbReference type="Gene3D" id="1.20.140.150">
    <property type="match status" value="1"/>
</dbReference>
<keyword evidence="2 5" id="KW-0812">Transmembrane</keyword>
<evidence type="ECO:0000256" key="3">
    <source>
        <dbReference type="ARBA" id="ARBA00022989"/>
    </source>
</evidence>
<evidence type="ECO:0000256" key="5">
    <source>
        <dbReference type="SAM" id="Phobius"/>
    </source>
</evidence>
<dbReference type="EMBL" id="JBJQND010000001">
    <property type="protein sequence ID" value="KAL3891380.1"/>
    <property type="molecule type" value="Genomic_DNA"/>
</dbReference>
<accession>A0ABD3XYU1</accession>
<comment type="caution">
    <text evidence="6">The sequence shown here is derived from an EMBL/GenBank/DDBJ whole genome shotgun (WGS) entry which is preliminary data.</text>
</comment>
<evidence type="ECO:0000256" key="4">
    <source>
        <dbReference type="ARBA" id="ARBA00023136"/>
    </source>
</evidence>
<dbReference type="PANTHER" id="PTHR21284">
    <property type="entry name" value="EG:80H7.2 PROTEIN"/>
    <property type="match status" value="1"/>
</dbReference>
<feature type="transmembrane region" description="Helical" evidence="5">
    <location>
        <begin position="166"/>
        <end position="186"/>
    </location>
</feature>